<keyword evidence="10" id="KW-1185">Reference proteome</keyword>
<evidence type="ECO:0000256" key="2">
    <source>
        <dbReference type="ARBA" id="ARBA00005267"/>
    </source>
</evidence>
<protein>
    <recommendedName>
        <fullName evidence="7">Flavodoxin</fullName>
    </recommendedName>
</protein>
<dbReference type="SUPFAM" id="SSF52218">
    <property type="entry name" value="Flavoproteins"/>
    <property type="match status" value="1"/>
</dbReference>
<keyword evidence="5 7" id="KW-0288">FMN</keyword>
<dbReference type="PIRSF" id="PIRSF038996">
    <property type="entry name" value="FldA"/>
    <property type="match status" value="1"/>
</dbReference>
<evidence type="ECO:0000256" key="4">
    <source>
        <dbReference type="ARBA" id="ARBA00022630"/>
    </source>
</evidence>
<evidence type="ECO:0000313" key="10">
    <source>
        <dbReference type="Proteomes" id="UP000289703"/>
    </source>
</evidence>
<proteinExistence type="inferred from homology"/>
<evidence type="ECO:0000259" key="8">
    <source>
        <dbReference type="PROSITE" id="PS50902"/>
    </source>
</evidence>
<dbReference type="Pfam" id="PF00258">
    <property type="entry name" value="Flavodoxin_1"/>
    <property type="match status" value="1"/>
</dbReference>
<dbReference type="GO" id="GO:0009055">
    <property type="term" value="F:electron transfer activity"/>
    <property type="evidence" value="ECO:0007669"/>
    <property type="project" value="UniProtKB-UniRule"/>
</dbReference>
<dbReference type="Proteomes" id="UP000289703">
    <property type="component" value="Unassembled WGS sequence"/>
</dbReference>
<evidence type="ECO:0000313" key="9">
    <source>
        <dbReference type="EMBL" id="RXQ96141.1"/>
    </source>
</evidence>
<organism evidence="9 10">
    <name type="scientific">Ancylomarina salipaludis</name>
    <dbReference type="NCBI Taxonomy" id="2501299"/>
    <lineage>
        <taxon>Bacteria</taxon>
        <taxon>Pseudomonadati</taxon>
        <taxon>Bacteroidota</taxon>
        <taxon>Bacteroidia</taxon>
        <taxon>Marinilabiliales</taxon>
        <taxon>Marinifilaceae</taxon>
        <taxon>Ancylomarina</taxon>
    </lineage>
</organism>
<dbReference type="OrthoDB" id="9790745at2"/>
<gene>
    <name evidence="9" type="ORF">EO244_04690</name>
</gene>
<comment type="caution">
    <text evidence="9">The sequence shown here is derived from an EMBL/GenBank/DDBJ whole genome shotgun (WGS) entry which is preliminary data.</text>
</comment>
<dbReference type="RefSeq" id="WP_129253448.1">
    <property type="nucleotide sequence ID" value="NZ_SAXA01000003.1"/>
</dbReference>
<evidence type="ECO:0000256" key="1">
    <source>
        <dbReference type="ARBA" id="ARBA00001917"/>
    </source>
</evidence>
<dbReference type="GO" id="GO:0010181">
    <property type="term" value="F:FMN binding"/>
    <property type="evidence" value="ECO:0007669"/>
    <property type="project" value="UniProtKB-UniRule"/>
</dbReference>
<evidence type="ECO:0000256" key="7">
    <source>
        <dbReference type="PIRNR" id="PIRNR038996"/>
    </source>
</evidence>
<evidence type="ECO:0000256" key="5">
    <source>
        <dbReference type="ARBA" id="ARBA00022643"/>
    </source>
</evidence>
<dbReference type="InterPro" id="IPR008254">
    <property type="entry name" value="Flavodoxin/NO_synth"/>
</dbReference>
<dbReference type="PANTHER" id="PTHR42809">
    <property type="entry name" value="FLAVODOXIN 2"/>
    <property type="match status" value="1"/>
</dbReference>
<dbReference type="PANTHER" id="PTHR42809:SF1">
    <property type="entry name" value="FLAVODOXIN 1"/>
    <property type="match status" value="1"/>
</dbReference>
<keyword evidence="3 7" id="KW-0813">Transport</keyword>
<dbReference type="PROSITE" id="PS50902">
    <property type="entry name" value="FLAVODOXIN_LIKE"/>
    <property type="match status" value="1"/>
</dbReference>
<dbReference type="InterPro" id="IPR029039">
    <property type="entry name" value="Flavoprotein-like_sf"/>
</dbReference>
<keyword evidence="6 7" id="KW-0249">Electron transport</keyword>
<dbReference type="EMBL" id="SAXA01000003">
    <property type="protein sequence ID" value="RXQ96141.1"/>
    <property type="molecule type" value="Genomic_DNA"/>
</dbReference>
<comment type="function">
    <text evidence="7">Low-potential electron donor to a number of redox enzymes.</text>
</comment>
<accession>A0A4Q1JNE3</accession>
<keyword evidence="4 7" id="KW-0285">Flavoprotein</keyword>
<name>A0A4Q1JNE3_9BACT</name>
<evidence type="ECO:0000256" key="3">
    <source>
        <dbReference type="ARBA" id="ARBA00022448"/>
    </source>
</evidence>
<comment type="cofactor">
    <cofactor evidence="1 7">
        <name>FMN</name>
        <dbReference type="ChEBI" id="CHEBI:58210"/>
    </cofactor>
</comment>
<feature type="domain" description="Flavodoxin-like" evidence="8">
    <location>
        <begin position="3"/>
        <end position="164"/>
    </location>
</feature>
<reference evidence="9 10" key="1">
    <citation type="submission" date="2019-01" db="EMBL/GenBank/DDBJ databases">
        <title>Ancylomarina salipaludis sp. nov., isolated from a salt marsh.</title>
        <authorList>
            <person name="Yoon J.-H."/>
        </authorList>
    </citation>
    <scope>NUCLEOTIDE SEQUENCE [LARGE SCALE GENOMIC DNA]</scope>
    <source>
        <strain evidence="9 10">SHSM-M15</strain>
    </source>
</reference>
<sequence>MKIGLIYSFNTIKTSKNAEKIKKAFGKDFDVEMVNAEEIDENTFLSFDNMVLGVPTWFDGELPNYWDEFMPAIEQLKLKGKKVALFGLGDQVGYPENFVDAIGLLAIALEDRGAQVIGLISPEGYTFERSVALRDGKFLGLALDIENQAALTDERIKTWVEQLKKEF</sequence>
<dbReference type="InterPro" id="IPR050619">
    <property type="entry name" value="Flavodoxin"/>
</dbReference>
<dbReference type="InterPro" id="IPR010086">
    <property type="entry name" value="Flavodoxin_lc"/>
</dbReference>
<dbReference type="NCBIfam" id="NF006739">
    <property type="entry name" value="PRK09267.1-5"/>
    <property type="match status" value="1"/>
</dbReference>
<comment type="similarity">
    <text evidence="2 7">Belongs to the flavodoxin family.</text>
</comment>
<evidence type="ECO:0000256" key="6">
    <source>
        <dbReference type="ARBA" id="ARBA00022982"/>
    </source>
</evidence>
<dbReference type="AlphaFoldDB" id="A0A4Q1JNE3"/>
<dbReference type="NCBIfam" id="TIGR01752">
    <property type="entry name" value="flav_long"/>
    <property type="match status" value="1"/>
</dbReference>
<dbReference type="Gene3D" id="3.40.50.360">
    <property type="match status" value="1"/>
</dbReference>